<accession>A0AA39I7N4</accession>
<keyword evidence="8 10" id="KW-0472">Membrane</keyword>
<evidence type="ECO:0000256" key="1">
    <source>
        <dbReference type="ARBA" id="ARBA00004141"/>
    </source>
</evidence>
<dbReference type="PANTHER" id="PTHR45840">
    <property type="entry name" value="RHOMBOID-RELATED PROTEIN"/>
    <property type="match status" value="1"/>
</dbReference>
<gene>
    <name evidence="12" type="ORF">QR680_013298</name>
</gene>
<feature type="transmembrane region" description="Helical" evidence="10">
    <location>
        <begin position="521"/>
        <end position="545"/>
    </location>
</feature>
<dbReference type="AlphaFoldDB" id="A0AA39I7N4"/>
<reference evidence="12" key="1">
    <citation type="submission" date="2023-06" db="EMBL/GenBank/DDBJ databases">
        <title>Genomic analysis of the entomopathogenic nematode Steinernema hermaphroditum.</title>
        <authorList>
            <person name="Schwarz E.M."/>
            <person name="Heppert J.K."/>
            <person name="Baniya A."/>
            <person name="Schwartz H.T."/>
            <person name="Tan C.-H."/>
            <person name="Antoshechkin I."/>
            <person name="Sternberg P.W."/>
            <person name="Goodrich-Blair H."/>
            <person name="Dillman A.R."/>
        </authorList>
    </citation>
    <scope>NUCLEOTIDE SEQUENCE</scope>
    <source>
        <strain evidence="12">PS9179</strain>
        <tissue evidence="12">Whole animal</tissue>
    </source>
</reference>
<evidence type="ECO:0000256" key="6">
    <source>
        <dbReference type="ARBA" id="ARBA00022980"/>
    </source>
</evidence>
<feature type="transmembrane region" description="Helical" evidence="10">
    <location>
        <begin position="430"/>
        <end position="453"/>
    </location>
</feature>
<feature type="transmembrane region" description="Helical" evidence="10">
    <location>
        <begin position="407"/>
        <end position="424"/>
    </location>
</feature>
<dbReference type="GO" id="GO:0005509">
    <property type="term" value="F:calcium ion binding"/>
    <property type="evidence" value="ECO:0007669"/>
    <property type="project" value="InterPro"/>
</dbReference>
<dbReference type="GO" id="GO:0015934">
    <property type="term" value="C:large ribosomal subunit"/>
    <property type="evidence" value="ECO:0007669"/>
    <property type="project" value="InterPro"/>
</dbReference>
<proteinExistence type="inferred from homology"/>
<dbReference type="InterPro" id="IPR018247">
    <property type="entry name" value="EF_Hand_1_Ca_BS"/>
</dbReference>
<dbReference type="Gene3D" id="1.20.1540.10">
    <property type="entry name" value="Rhomboid-like"/>
    <property type="match status" value="1"/>
</dbReference>
<dbReference type="GO" id="GO:0004252">
    <property type="term" value="F:serine-type endopeptidase activity"/>
    <property type="evidence" value="ECO:0007669"/>
    <property type="project" value="InterPro"/>
</dbReference>
<evidence type="ECO:0000256" key="10">
    <source>
        <dbReference type="SAM" id="Phobius"/>
    </source>
</evidence>
<dbReference type="PANTHER" id="PTHR45840:SF9">
    <property type="entry name" value="INACTIVE RHOMBOID-RELATED PROTEIN 2"/>
    <property type="match status" value="1"/>
</dbReference>
<organism evidence="12 13">
    <name type="scientific">Steinernema hermaphroditum</name>
    <dbReference type="NCBI Taxonomy" id="289476"/>
    <lineage>
        <taxon>Eukaryota</taxon>
        <taxon>Metazoa</taxon>
        <taxon>Ecdysozoa</taxon>
        <taxon>Nematoda</taxon>
        <taxon>Chromadorea</taxon>
        <taxon>Rhabditida</taxon>
        <taxon>Tylenchina</taxon>
        <taxon>Panagrolaimomorpha</taxon>
        <taxon>Strongyloidoidea</taxon>
        <taxon>Steinernematidae</taxon>
        <taxon>Steinernema</taxon>
    </lineage>
</organism>
<evidence type="ECO:0000259" key="11">
    <source>
        <dbReference type="PROSITE" id="PS50222"/>
    </source>
</evidence>
<evidence type="ECO:0000313" key="13">
    <source>
        <dbReference type="Proteomes" id="UP001175271"/>
    </source>
</evidence>
<feature type="transmembrane region" description="Helical" evidence="10">
    <location>
        <begin position="301"/>
        <end position="324"/>
    </location>
</feature>
<feature type="transmembrane region" description="Helical" evidence="10">
    <location>
        <begin position="460"/>
        <end position="479"/>
    </location>
</feature>
<keyword evidence="7 10" id="KW-1133">Transmembrane helix</keyword>
<evidence type="ECO:0000256" key="3">
    <source>
        <dbReference type="ARBA" id="ARBA00009045"/>
    </source>
</evidence>
<dbReference type="SMART" id="SM00054">
    <property type="entry name" value="EFh"/>
    <property type="match status" value="1"/>
</dbReference>
<dbReference type="Pfam" id="PF01783">
    <property type="entry name" value="Ribosomal_L32p"/>
    <property type="match status" value="1"/>
</dbReference>
<dbReference type="InterPro" id="IPR035952">
    <property type="entry name" value="Rhomboid-like_sf"/>
</dbReference>
<dbReference type="GO" id="GO:0016020">
    <property type="term" value="C:membrane"/>
    <property type="evidence" value="ECO:0007669"/>
    <property type="project" value="UniProtKB-SubCell"/>
</dbReference>
<evidence type="ECO:0000313" key="12">
    <source>
        <dbReference type="EMBL" id="KAK0417957.1"/>
    </source>
</evidence>
<dbReference type="InterPro" id="IPR002677">
    <property type="entry name" value="Ribosomal_bL32"/>
</dbReference>
<evidence type="ECO:0000256" key="2">
    <source>
        <dbReference type="ARBA" id="ARBA00008560"/>
    </source>
</evidence>
<evidence type="ECO:0000256" key="8">
    <source>
        <dbReference type="ARBA" id="ARBA00023136"/>
    </source>
</evidence>
<dbReference type="InterPro" id="IPR051739">
    <property type="entry name" value="Rhomboid_IM_Serine_Proteases"/>
</dbReference>
<sequence length="553" mass="63348">MMQRWSLIIREVCEVVSRLASGPPPAFAVAAIAPDPSNSTSPSSYDVKQLVNDMRTLLGVPKYRTSKAKKQTRKFSYNKLFTPTRDLVTCQNCGFFHEVHTICGRCYEKVREATNDIKRKMMMYNPYVGERQDKEVFVKYSDDEAPESVVNGKRVIEMDKPRTEVRDREQDGPDWSGVIMPEMQQMEQEMCTSPGECNAWRDLFQSFDYDNDGYIPTNELKAAVRRSTQTFGLQIEEADILLKNVDLNKDHLVDLSEFFIMGCMARAKKMRMRHVLFRAAQLVVPKSQRPSKFSYLLQYRFFPPPLVMITATIVQVAVYLYYILAESEKGTKKYNWSYVPVNSTLIYAPVSVRDSVSKNVEKIREWYELWRFVTYMFVHVGYGHLITNCIVQLFLGLPLELVHQWRIAIVYFLSGIFGCMLMAVTSPTTYVAGASGGVYGLLAAHVSDLFLNWSEMEFRWVRFGVLFVLIASDTSMQVWQSFTPTQVKVAYLAHLGGAIGGLLLGVLVLRNLRTKSWENVVWWVSLIIFVCSIAALGSLICFRYADLMPNFDL</sequence>
<keyword evidence="13" id="KW-1185">Reference proteome</keyword>
<comment type="caution">
    <text evidence="12">The sequence shown here is derived from an EMBL/GenBank/DDBJ whole genome shotgun (WGS) entry which is preliminary data.</text>
</comment>
<dbReference type="PROSITE" id="PS00018">
    <property type="entry name" value="EF_HAND_1"/>
    <property type="match status" value="1"/>
</dbReference>
<dbReference type="InterPro" id="IPR011332">
    <property type="entry name" value="Ribosomal_zn-bd"/>
</dbReference>
<comment type="subcellular location">
    <subcellularLocation>
        <location evidence="1">Membrane</location>
        <topology evidence="1">Multi-pass membrane protein</topology>
    </subcellularLocation>
</comment>
<dbReference type="Pfam" id="PF01694">
    <property type="entry name" value="Rhomboid"/>
    <property type="match status" value="1"/>
</dbReference>
<keyword evidence="5" id="KW-0106">Calcium</keyword>
<feature type="domain" description="EF-hand" evidence="11">
    <location>
        <begin position="195"/>
        <end position="230"/>
    </location>
</feature>
<comment type="similarity">
    <text evidence="2">Belongs to the bacterial ribosomal protein bL32 family.</text>
</comment>
<evidence type="ECO:0000256" key="4">
    <source>
        <dbReference type="ARBA" id="ARBA00022692"/>
    </source>
</evidence>
<evidence type="ECO:0000256" key="5">
    <source>
        <dbReference type="ARBA" id="ARBA00022837"/>
    </source>
</evidence>
<dbReference type="InterPro" id="IPR002048">
    <property type="entry name" value="EF_hand_dom"/>
</dbReference>
<dbReference type="InterPro" id="IPR011992">
    <property type="entry name" value="EF-hand-dom_pair"/>
</dbReference>
<dbReference type="InterPro" id="IPR022764">
    <property type="entry name" value="Peptidase_S54_rhomboid_dom"/>
</dbReference>
<feature type="transmembrane region" description="Helical" evidence="10">
    <location>
        <begin position="491"/>
        <end position="509"/>
    </location>
</feature>
<dbReference type="SUPFAM" id="SSF144091">
    <property type="entry name" value="Rhomboid-like"/>
    <property type="match status" value="1"/>
</dbReference>
<dbReference type="Proteomes" id="UP001175271">
    <property type="component" value="Unassembled WGS sequence"/>
</dbReference>
<feature type="transmembrane region" description="Helical" evidence="10">
    <location>
        <begin position="372"/>
        <end position="395"/>
    </location>
</feature>
<keyword evidence="4 10" id="KW-0812">Transmembrane</keyword>
<keyword evidence="9" id="KW-0687">Ribonucleoprotein</keyword>
<evidence type="ECO:0000256" key="9">
    <source>
        <dbReference type="ARBA" id="ARBA00023274"/>
    </source>
</evidence>
<dbReference type="SUPFAM" id="SSF47473">
    <property type="entry name" value="EF-hand"/>
    <property type="match status" value="1"/>
</dbReference>
<dbReference type="EMBL" id="JAUCMV010000002">
    <property type="protein sequence ID" value="KAK0417957.1"/>
    <property type="molecule type" value="Genomic_DNA"/>
</dbReference>
<dbReference type="Gene3D" id="1.10.238.10">
    <property type="entry name" value="EF-hand"/>
    <property type="match status" value="1"/>
</dbReference>
<keyword evidence="6" id="KW-0689">Ribosomal protein</keyword>
<dbReference type="CDD" id="cd00051">
    <property type="entry name" value="EFh"/>
    <property type="match status" value="1"/>
</dbReference>
<dbReference type="GO" id="GO:0003735">
    <property type="term" value="F:structural constituent of ribosome"/>
    <property type="evidence" value="ECO:0007669"/>
    <property type="project" value="InterPro"/>
</dbReference>
<dbReference type="GO" id="GO:0006412">
    <property type="term" value="P:translation"/>
    <property type="evidence" value="ECO:0007669"/>
    <property type="project" value="InterPro"/>
</dbReference>
<dbReference type="SUPFAM" id="SSF57829">
    <property type="entry name" value="Zn-binding ribosomal proteins"/>
    <property type="match status" value="1"/>
</dbReference>
<comment type="similarity">
    <text evidence="3">Belongs to the peptidase S54 family.</text>
</comment>
<name>A0AA39I7N4_9BILA</name>
<dbReference type="PROSITE" id="PS50222">
    <property type="entry name" value="EF_HAND_2"/>
    <property type="match status" value="1"/>
</dbReference>
<dbReference type="Pfam" id="PF13499">
    <property type="entry name" value="EF-hand_7"/>
    <property type="match status" value="1"/>
</dbReference>
<evidence type="ECO:0000256" key="7">
    <source>
        <dbReference type="ARBA" id="ARBA00022989"/>
    </source>
</evidence>
<protein>
    <recommendedName>
        <fullName evidence="11">EF-hand domain-containing protein</fullName>
    </recommendedName>
</protein>
<dbReference type="NCBIfam" id="TIGR01031">
    <property type="entry name" value="rpmF_bact"/>
    <property type="match status" value="1"/>
</dbReference>